<keyword evidence="2" id="KW-1185">Reference proteome</keyword>
<evidence type="ECO:0008006" key="3">
    <source>
        <dbReference type="Google" id="ProtNLM"/>
    </source>
</evidence>
<dbReference type="EMBL" id="JBFXLS010000100">
    <property type="protein sequence ID" value="KAL2816584.1"/>
    <property type="molecule type" value="Genomic_DNA"/>
</dbReference>
<dbReference type="InterPro" id="IPR029063">
    <property type="entry name" value="SAM-dependent_MTases_sf"/>
</dbReference>
<comment type="caution">
    <text evidence="1">The sequence shown here is derived from an EMBL/GenBank/DDBJ whole genome shotgun (WGS) entry which is preliminary data.</text>
</comment>
<proteinExistence type="predicted"/>
<evidence type="ECO:0000313" key="1">
    <source>
        <dbReference type="EMBL" id="KAL2816584.1"/>
    </source>
</evidence>
<gene>
    <name evidence="1" type="ORF">BDW59DRAFT_166308</name>
</gene>
<dbReference type="SUPFAM" id="SSF53335">
    <property type="entry name" value="S-adenosyl-L-methionine-dependent methyltransferases"/>
    <property type="match status" value="1"/>
</dbReference>
<evidence type="ECO:0000313" key="2">
    <source>
        <dbReference type="Proteomes" id="UP001610335"/>
    </source>
</evidence>
<organism evidence="1 2">
    <name type="scientific">Aspergillus cavernicola</name>
    <dbReference type="NCBI Taxonomy" id="176166"/>
    <lineage>
        <taxon>Eukaryota</taxon>
        <taxon>Fungi</taxon>
        <taxon>Dikarya</taxon>
        <taxon>Ascomycota</taxon>
        <taxon>Pezizomycotina</taxon>
        <taxon>Eurotiomycetes</taxon>
        <taxon>Eurotiomycetidae</taxon>
        <taxon>Eurotiales</taxon>
        <taxon>Aspergillaceae</taxon>
        <taxon>Aspergillus</taxon>
        <taxon>Aspergillus subgen. Nidulantes</taxon>
    </lineage>
</organism>
<dbReference type="PANTHER" id="PTHR43712">
    <property type="entry name" value="PUTATIVE (AFU_ORTHOLOGUE AFUA_4G14580)-RELATED"/>
    <property type="match status" value="1"/>
</dbReference>
<name>A0ABR4HN39_9EURO</name>
<dbReference type="Gene3D" id="3.40.50.150">
    <property type="entry name" value="Vaccinia Virus protein VP39"/>
    <property type="match status" value="1"/>
</dbReference>
<dbReference type="PANTHER" id="PTHR43712:SF5">
    <property type="entry name" value="O-METHYLTRANSFERASE ASQN-RELATED"/>
    <property type="match status" value="1"/>
</dbReference>
<accession>A0ABR4HN39</accession>
<reference evidence="1 2" key="1">
    <citation type="submission" date="2024-07" db="EMBL/GenBank/DDBJ databases">
        <title>Section-level genome sequencing and comparative genomics of Aspergillus sections Usti and Cavernicolus.</title>
        <authorList>
            <consortium name="Lawrence Berkeley National Laboratory"/>
            <person name="Nybo J.L."/>
            <person name="Vesth T.C."/>
            <person name="Theobald S."/>
            <person name="Frisvad J.C."/>
            <person name="Larsen T.O."/>
            <person name="Kjaerboelling I."/>
            <person name="Rothschild-Mancinelli K."/>
            <person name="Lyhne E.K."/>
            <person name="Kogle M.E."/>
            <person name="Barry K."/>
            <person name="Clum A."/>
            <person name="Na H."/>
            <person name="Ledsgaard L."/>
            <person name="Lin J."/>
            <person name="Lipzen A."/>
            <person name="Kuo A."/>
            <person name="Riley R."/>
            <person name="Mondo S."/>
            <person name="LaButti K."/>
            <person name="Haridas S."/>
            <person name="Pangalinan J."/>
            <person name="Salamov A.A."/>
            <person name="Simmons B.A."/>
            <person name="Magnuson J.K."/>
            <person name="Chen J."/>
            <person name="Drula E."/>
            <person name="Henrissat B."/>
            <person name="Wiebenga A."/>
            <person name="Lubbers R.J."/>
            <person name="Gomes A.C."/>
            <person name="Makela M.R."/>
            <person name="Stajich J."/>
            <person name="Grigoriev I.V."/>
            <person name="Mortensen U.H."/>
            <person name="De vries R.P."/>
            <person name="Baker S.E."/>
            <person name="Andersen M.R."/>
        </authorList>
    </citation>
    <scope>NUCLEOTIDE SEQUENCE [LARGE SCALE GENOMIC DNA]</scope>
    <source>
        <strain evidence="1 2">CBS 600.67</strain>
    </source>
</reference>
<sequence>MADPRKILELAREITDASQIICQFASANRPHLSFDSKDPDPADVSGPDSQAYHEARMTALEAVSQMSALLSGNTSTFVDAQLFSCCIRVARCSNVQTRSRSSLEGSISYEVNEGLAAMVGFSFEELYGYSYHITDALVKWGPSQEPNETGFNYAQDTEHRLYEWMPSTAGLTESMGDAVVVDVAGSVGHVSMPLSRRYPNLQFIVQDYESVCRQGEASLPAELRGRVRFQPKDMFQGYVLRILQAIVSTLKPGDRIVLNEQIMPEPGTASPKIEKLIRCV</sequence>
<protein>
    <recommendedName>
        <fullName evidence="3">O-methyltransferase domain-containing protein</fullName>
    </recommendedName>
</protein>
<dbReference type="Proteomes" id="UP001610335">
    <property type="component" value="Unassembled WGS sequence"/>
</dbReference>